<dbReference type="Pfam" id="PF00496">
    <property type="entry name" value="SBP_bac_5"/>
    <property type="match status" value="1"/>
</dbReference>
<dbReference type="Gene3D" id="3.40.190.10">
    <property type="entry name" value="Periplasmic binding protein-like II"/>
    <property type="match status" value="1"/>
</dbReference>
<dbReference type="Gene3D" id="3.90.76.10">
    <property type="entry name" value="Dipeptide-binding Protein, Domain 1"/>
    <property type="match status" value="1"/>
</dbReference>
<keyword evidence="7" id="KW-1185">Reference proteome</keyword>
<dbReference type="GO" id="GO:0015833">
    <property type="term" value="P:peptide transport"/>
    <property type="evidence" value="ECO:0007669"/>
    <property type="project" value="TreeGrafter"/>
</dbReference>
<dbReference type="PANTHER" id="PTHR30290">
    <property type="entry name" value="PERIPLASMIC BINDING COMPONENT OF ABC TRANSPORTER"/>
    <property type="match status" value="1"/>
</dbReference>
<name>A0A3N1KNM7_9PROT</name>
<feature type="signal peptide" evidence="4">
    <location>
        <begin position="1"/>
        <end position="18"/>
    </location>
</feature>
<evidence type="ECO:0000256" key="4">
    <source>
        <dbReference type="SAM" id="SignalP"/>
    </source>
</evidence>
<evidence type="ECO:0000256" key="1">
    <source>
        <dbReference type="ARBA" id="ARBA00004418"/>
    </source>
</evidence>
<feature type="chain" id="PRO_5018129150" evidence="4">
    <location>
        <begin position="19"/>
        <end position="515"/>
    </location>
</feature>
<dbReference type="RefSeq" id="WP_123694462.1">
    <property type="nucleotide sequence ID" value="NZ_AP019700.1"/>
</dbReference>
<comment type="subcellular location">
    <subcellularLocation>
        <location evidence="1">Periplasm</location>
    </subcellularLocation>
</comment>
<dbReference type="EMBL" id="RJKX01000017">
    <property type="protein sequence ID" value="ROP83323.1"/>
    <property type="molecule type" value="Genomic_DNA"/>
</dbReference>
<evidence type="ECO:0000259" key="5">
    <source>
        <dbReference type="Pfam" id="PF00496"/>
    </source>
</evidence>
<dbReference type="AlphaFoldDB" id="A0A3N1KNM7"/>
<evidence type="ECO:0000313" key="7">
    <source>
        <dbReference type="Proteomes" id="UP000278222"/>
    </source>
</evidence>
<comment type="similarity">
    <text evidence="2">Belongs to the bacterial solute-binding protein 5 family.</text>
</comment>
<dbReference type="InterPro" id="IPR039424">
    <property type="entry name" value="SBP_5"/>
</dbReference>
<comment type="caution">
    <text evidence="6">The sequence shown here is derived from an EMBL/GenBank/DDBJ whole genome shotgun (WGS) entry which is preliminary data.</text>
</comment>
<dbReference type="OrthoDB" id="7318145at2"/>
<dbReference type="GO" id="GO:0030288">
    <property type="term" value="C:outer membrane-bounded periplasmic space"/>
    <property type="evidence" value="ECO:0007669"/>
    <property type="project" value="UniProtKB-ARBA"/>
</dbReference>
<feature type="domain" description="Solute-binding protein family 5" evidence="5">
    <location>
        <begin position="69"/>
        <end position="435"/>
    </location>
</feature>
<keyword evidence="3 4" id="KW-0732">Signal</keyword>
<dbReference type="InterPro" id="IPR030678">
    <property type="entry name" value="Peptide/Ni-bd"/>
</dbReference>
<sequence>MRTLAAAAILLAALPAAAQDAPRKGGTFTIAINADIRSLEPGINRDGNTDTVVHTIFEGLVAYKADLTVGPALAESWTASEDGRTWTFRLREGVRFHNGQPLTAAALKWAWDRQWAAERWGCKRFFDGTTGLKVEAVEVPDDRTVVYRLAQPSGLFLKQLANVQCGIVAVHPDSADAEGKWKEPIGTGPLKLGEWRRGEYVSLDRFDGYKASAAPASAYSGARIMHFDRVVFRVVPDSSSAEAGLATGAIDLLPEVEAHRVAALKQRGVNVMSSPGLSWAVLLMQIRDPLLSDVRIRRAIAHALDLEQIADARGEGLVKPHPSPVDAGSAYFDDRFRAWPAYDPAKAKALLKEAGYKGQPLKIQTNKRSSANYDNAVVTQAMLAAVGFKVELEVLDWATQLNNYNQGTFQVQSFGYSARFDPGLRFASLIADKDKSKWAQWDDPKAITLLQESTRTTDEARRKAIFAELHAMLADQVPTIGLYYDPGVEALGAKVRGYATWPASRPIPWGVWKVQ</sequence>
<gene>
    <name evidence="6" type="ORF">EDC65_4856</name>
</gene>
<proteinExistence type="inferred from homology"/>
<dbReference type="PANTHER" id="PTHR30290:SF38">
    <property type="entry name" value="D,D-DIPEPTIDE-BINDING PERIPLASMIC PROTEIN DDPA-RELATED"/>
    <property type="match status" value="1"/>
</dbReference>
<evidence type="ECO:0000256" key="3">
    <source>
        <dbReference type="ARBA" id="ARBA00022729"/>
    </source>
</evidence>
<reference evidence="6 7" key="1">
    <citation type="submission" date="2018-11" db="EMBL/GenBank/DDBJ databases">
        <title>Genomic Encyclopedia of Type Strains, Phase IV (KMG-IV): sequencing the most valuable type-strain genomes for metagenomic binning, comparative biology and taxonomic classification.</title>
        <authorList>
            <person name="Goeker M."/>
        </authorList>
    </citation>
    <scope>NUCLEOTIDE SEQUENCE [LARGE SCALE GENOMIC DNA]</scope>
    <source>
        <strain evidence="6 7">DSM 5900</strain>
    </source>
</reference>
<dbReference type="GO" id="GO:1904680">
    <property type="term" value="F:peptide transmembrane transporter activity"/>
    <property type="evidence" value="ECO:0007669"/>
    <property type="project" value="TreeGrafter"/>
</dbReference>
<dbReference type="SUPFAM" id="SSF53850">
    <property type="entry name" value="Periplasmic binding protein-like II"/>
    <property type="match status" value="1"/>
</dbReference>
<evidence type="ECO:0000313" key="6">
    <source>
        <dbReference type="EMBL" id="ROP83323.1"/>
    </source>
</evidence>
<dbReference type="InterPro" id="IPR000914">
    <property type="entry name" value="SBP_5_dom"/>
</dbReference>
<dbReference type="GO" id="GO:0043190">
    <property type="term" value="C:ATP-binding cassette (ABC) transporter complex"/>
    <property type="evidence" value="ECO:0007669"/>
    <property type="project" value="InterPro"/>
</dbReference>
<protein>
    <submittedName>
        <fullName evidence="6">Peptide/nickel transport system substrate-binding protein</fullName>
    </submittedName>
</protein>
<dbReference type="Gene3D" id="3.10.105.10">
    <property type="entry name" value="Dipeptide-binding Protein, Domain 3"/>
    <property type="match status" value="1"/>
</dbReference>
<dbReference type="Proteomes" id="UP000278222">
    <property type="component" value="Unassembled WGS sequence"/>
</dbReference>
<accession>A0A3N1KNM7</accession>
<dbReference type="PIRSF" id="PIRSF002741">
    <property type="entry name" value="MppA"/>
    <property type="match status" value="1"/>
</dbReference>
<organism evidence="6 7">
    <name type="scientific">Stella humosa</name>
    <dbReference type="NCBI Taxonomy" id="94"/>
    <lineage>
        <taxon>Bacteria</taxon>
        <taxon>Pseudomonadati</taxon>
        <taxon>Pseudomonadota</taxon>
        <taxon>Alphaproteobacteria</taxon>
        <taxon>Rhodospirillales</taxon>
        <taxon>Stellaceae</taxon>
        <taxon>Stella</taxon>
    </lineage>
</organism>
<evidence type="ECO:0000256" key="2">
    <source>
        <dbReference type="ARBA" id="ARBA00005695"/>
    </source>
</evidence>